<evidence type="ECO:0008006" key="3">
    <source>
        <dbReference type="Google" id="ProtNLM"/>
    </source>
</evidence>
<gene>
    <name evidence="1" type="ORF">IF188_06880</name>
</gene>
<protein>
    <recommendedName>
        <fullName evidence="3">Transcriptional regulator</fullName>
    </recommendedName>
</protein>
<name>A0ABR8NL73_9MICO</name>
<dbReference type="Proteomes" id="UP000598426">
    <property type="component" value="Unassembled WGS sequence"/>
</dbReference>
<evidence type="ECO:0000313" key="2">
    <source>
        <dbReference type="Proteomes" id="UP000598426"/>
    </source>
</evidence>
<dbReference type="EMBL" id="JACXZS010000003">
    <property type="protein sequence ID" value="MBD3941420.1"/>
    <property type="molecule type" value="Genomic_DNA"/>
</dbReference>
<comment type="caution">
    <text evidence="1">The sequence shown here is derived from an EMBL/GenBank/DDBJ whole genome shotgun (WGS) entry which is preliminary data.</text>
</comment>
<proteinExistence type="predicted"/>
<evidence type="ECO:0000313" key="1">
    <source>
        <dbReference type="EMBL" id="MBD3941420.1"/>
    </source>
</evidence>
<organism evidence="1 2">
    <name type="scientific">Microbacterium helvum</name>
    <dbReference type="NCBI Taxonomy" id="2773713"/>
    <lineage>
        <taxon>Bacteria</taxon>
        <taxon>Bacillati</taxon>
        <taxon>Actinomycetota</taxon>
        <taxon>Actinomycetes</taxon>
        <taxon>Micrococcales</taxon>
        <taxon>Microbacteriaceae</taxon>
        <taxon>Microbacterium</taxon>
    </lineage>
</organism>
<dbReference type="RefSeq" id="WP_191171037.1">
    <property type="nucleotide sequence ID" value="NZ_JACXZS010000003.1"/>
</dbReference>
<sequence length="75" mass="8474">MNGSRRDEWPPFRIKLVEETARCIVEQRALTSRGAEPSWAELTPAGQSLRIEAVAALFDVQYLAMDNLMQRGDLP</sequence>
<keyword evidence="2" id="KW-1185">Reference proteome</keyword>
<accession>A0ABR8NL73</accession>
<reference evidence="1 2" key="1">
    <citation type="submission" date="2020-09" db="EMBL/GenBank/DDBJ databases">
        <title>Isolation and identification of active actinomycetes.</title>
        <authorList>
            <person name="Li X."/>
        </authorList>
    </citation>
    <scope>NUCLEOTIDE SEQUENCE [LARGE SCALE GENOMIC DNA]</scope>
    <source>
        <strain evidence="1 2">NEAU-LLC</strain>
    </source>
</reference>